<dbReference type="InterPro" id="IPR006679">
    <property type="entry name" value="Adenine_deam"/>
</dbReference>
<evidence type="ECO:0000259" key="7">
    <source>
        <dbReference type="Pfam" id="PF01979"/>
    </source>
</evidence>
<dbReference type="RefSeq" id="WP_253358358.1">
    <property type="nucleotide sequence ID" value="NZ_JAIULA010000001.1"/>
</dbReference>
<keyword evidence="3 6" id="KW-0378">Hydrolase</keyword>
<evidence type="ECO:0000313" key="9">
    <source>
        <dbReference type="EMBL" id="MCP0885731.1"/>
    </source>
</evidence>
<organism evidence="9 10">
    <name type="scientific">Ligilactobacillus ubinensis</name>
    <dbReference type="NCBI Taxonomy" id="2876789"/>
    <lineage>
        <taxon>Bacteria</taxon>
        <taxon>Bacillati</taxon>
        <taxon>Bacillota</taxon>
        <taxon>Bacilli</taxon>
        <taxon>Lactobacillales</taxon>
        <taxon>Lactobacillaceae</taxon>
        <taxon>Ligilactobacillus</taxon>
    </lineage>
</organism>
<accession>A0A9X2FG21</accession>
<dbReference type="SUPFAM" id="SSF51556">
    <property type="entry name" value="Metallo-dependent hydrolases"/>
    <property type="match status" value="1"/>
</dbReference>
<comment type="similarity">
    <text evidence="1 6">Belongs to the metallo-dependent hydrolases superfamily. Adenine deaminase family.</text>
</comment>
<dbReference type="Pfam" id="PF01979">
    <property type="entry name" value="Amidohydro_1"/>
    <property type="match status" value="1"/>
</dbReference>
<evidence type="ECO:0000256" key="1">
    <source>
        <dbReference type="ARBA" id="ARBA00006773"/>
    </source>
</evidence>
<dbReference type="InterPro" id="IPR032466">
    <property type="entry name" value="Metal_Hydrolase"/>
</dbReference>
<dbReference type="SUPFAM" id="SSF51338">
    <property type="entry name" value="Composite domain of metallo-dependent hydrolases"/>
    <property type="match status" value="1"/>
</dbReference>
<comment type="cofactor">
    <cofactor evidence="6">
        <name>Mn(2+)</name>
        <dbReference type="ChEBI" id="CHEBI:29035"/>
    </cofactor>
</comment>
<sequence>MEKQDLKKLIDVAAGRLPADLVFKNANIIDVYQAQILKGDVAVVAGKIAGIGENYTGKTEIDLTGKYIAPGFIESHIHIESAYVSPEEFGRLFTPCGTTTIFADPHEIVNVAGLTGLNYMIAAAKLSKLNIHYMLPSCVPATNMENSGAVITADDMEQPLATNQVDGLAEFMDYPSVINATDQALAKILMAQKYHKRIDGHAPQVTGHNLDAYIAAGIDNDHECSTIEEMQARLARGMYVFLREGSVAHDLRTLLKGVTSQNARRCVLAADDMQAKTVLNTGHLDHSIRICIEEGLDPLVAIQMATINAAEACSLNDRGAIAPGKRADLVIFNDLADIHIEETYINGELIAQKGKYLPPVTRYPITSVQSSIHIKDFSEAKLKMHLKSTNVRAIEVIAGEVLTKEAHVTVELDNTGDFIYNPGNNLTKIAVIERHHNTGNVFVGLLKGYGIKEGAIAISIGHDSHNVIVTGTNDSDMTLAVEALTKLGGGAIIVKNGAVLARMALPIAGLMSDQSGENIVKQQDLLDDVAHKELQIPTNINPVMTLSFMPLAVIPELKITDMGLVNVTQFKFVSQEL</sequence>
<keyword evidence="4 6" id="KW-0464">Manganese</keyword>
<dbReference type="InterPro" id="IPR011059">
    <property type="entry name" value="Metal-dep_hydrolase_composite"/>
</dbReference>
<dbReference type="Gene3D" id="2.30.40.10">
    <property type="entry name" value="Urease, subunit C, domain 1"/>
    <property type="match status" value="1"/>
</dbReference>
<feature type="domain" description="Amidohydrolase-related" evidence="7">
    <location>
        <begin position="67"/>
        <end position="349"/>
    </location>
</feature>
<name>A0A9X2FG21_9LACO</name>
<dbReference type="NCBIfam" id="TIGR01178">
    <property type="entry name" value="ade"/>
    <property type="match status" value="1"/>
</dbReference>
<evidence type="ECO:0000256" key="6">
    <source>
        <dbReference type="HAMAP-Rule" id="MF_01518"/>
    </source>
</evidence>
<dbReference type="CDD" id="cd01295">
    <property type="entry name" value="AdeC"/>
    <property type="match status" value="1"/>
</dbReference>
<dbReference type="GO" id="GO:0006146">
    <property type="term" value="P:adenine catabolic process"/>
    <property type="evidence" value="ECO:0007669"/>
    <property type="project" value="InterPro"/>
</dbReference>
<dbReference type="GO" id="GO:0000034">
    <property type="term" value="F:adenine deaminase activity"/>
    <property type="evidence" value="ECO:0007669"/>
    <property type="project" value="UniProtKB-UniRule"/>
</dbReference>
<keyword evidence="10" id="KW-1185">Reference proteome</keyword>
<dbReference type="InterPro" id="IPR006680">
    <property type="entry name" value="Amidohydro-rel"/>
</dbReference>
<feature type="domain" description="Adenine deaminase C-terminal" evidence="8">
    <location>
        <begin position="401"/>
        <end position="571"/>
    </location>
</feature>
<dbReference type="InterPro" id="IPR026912">
    <property type="entry name" value="Adenine_deam_C"/>
</dbReference>
<dbReference type="EC" id="3.5.4.2" evidence="2 6"/>
<reference evidence="9 10" key="1">
    <citation type="journal article" date="2023" name="Int. J. Syst. Evol. Microbiol.">
        <title>Ligilactobacillus ubinensis sp. nov., a novel species isolated from the wild ferment of a durian fruit (Durio zibethinus).</title>
        <authorList>
            <person name="Heng Y.C."/>
            <person name="Menon N."/>
            <person name="Chen B."/>
            <person name="Loo B.Z.L."/>
            <person name="Wong G.W.J."/>
            <person name="Lim A.C.H."/>
            <person name="Silvaraju S."/>
            <person name="Kittelmann S."/>
        </authorList>
    </citation>
    <scope>NUCLEOTIDE SEQUENCE [LARGE SCALE GENOMIC DNA]</scope>
    <source>
        <strain evidence="9 10">WILCCON 0076</strain>
    </source>
</reference>
<dbReference type="PANTHER" id="PTHR11113:SF2">
    <property type="entry name" value="ADENINE DEAMINASE"/>
    <property type="match status" value="1"/>
</dbReference>
<dbReference type="PANTHER" id="PTHR11113">
    <property type="entry name" value="N-ACETYLGLUCOSAMINE-6-PHOSPHATE DEACETYLASE"/>
    <property type="match status" value="1"/>
</dbReference>
<dbReference type="EMBL" id="JAIULA010000001">
    <property type="protein sequence ID" value="MCP0885731.1"/>
    <property type="molecule type" value="Genomic_DNA"/>
</dbReference>
<evidence type="ECO:0000256" key="3">
    <source>
        <dbReference type="ARBA" id="ARBA00022801"/>
    </source>
</evidence>
<comment type="catalytic activity">
    <reaction evidence="5 6">
        <text>adenine + H2O + H(+) = hypoxanthine + NH4(+)</text>
        <dbReference type="Rhea" id="RHEA:23688"/>
        <dbReference type="ChEBI" id="CHEBI:15377"/>
        <dbReference type="ChEBI" id="CHEBI:15378"/>
        <dbReference type="ChEBI" id="CHEBI:16708"/>
        <dbReference type="ChEBI" id="CHEBI:17368"/>
        <dbReference type="ChEBI" id="CHEBI:28938"/>
        <dbReference type="EC" id="3.5.4.2"/>
    </reaction>
</comment>
<proteinExistence type="inferred from homology"/>
<gene>
    <name evidence="6 9" type="primary">ade</name>
    <name evidence="9" type="ORF">LB941_00095</name>
</gene>
<dbReference type="Proteomes" id="UP001139006">
    <property type="component" value="Unassembled WGS sequence"/>
</dbReference>
<evidence type="ECO:0000256" key="5">
    <source>
        <dbReference type="ARBA" id="ARBA00047720"/>
    </source>
</evidence>
<evidence type="ECO:0000256" key="4">
    <source>
        <dbReference type="ARBA" id="ARBA00023211"/>
    </source>
</evidence>
<dbReference type="AlphaFoldDB" id="A0A9X2FG21"/>
<evidence type="ECO:0000313" key="10">
    <source>
        <dbReference type="Proteomes" id="UP001139006"/>
    </source>
</evidence>
<dbReference type="HAMAP" id="MF_01518">
    <property type="entry name" value="Adenine_deamin"/>
    <property type="match status" value="1"/>
</dbReference>
<protein>
    <recommendedName>
        <fullName evidence="2 6">Adenine deaminase</fullName>
        <shortName evidence="6">Adenase</shortName>
        <shortName evidence="6">Adenine aminase</shortName>
        <ecNumber evidence="2 6">3.5.4.2</ecNumber>
    </recommendedName>
</protein>
<comment type="caution">
    <text evidence="9">The sequence shown here is derived from an EMBL/GenBank/DDBJ whole genome shotgun (WGS) entry which is preliminary data.</text>
</comment>
<evidence type="ECO:0000256" key="2">
    <source>
        <dbReference type="ARBA" id="ARBA00012782"/>
    </source>
</evidence>
<dbReference type="Gene3D" id="3.20.20.140">
    <property type="entry name" value="Metal-dependent hydrolases"/>
    <property type="match status" value="1"/>
</dbReference>
<evidence type="ECO:0000259" key="8">
    <source>
        <dbReference type="Pfam" id="PF13382"/>
    </source>
</evidence>
<dbReference type="Pfam" id="PF13382">
    <property type="entry name" value="Adenine_deam_C"/>
    <property type="match status" value="1"/>
</dbReference>